<reference evidence="1" key="2">
    <citation type="journal article" date="2022" name="New Phytol.">
        <title>Evolutionary transition to the ectomycorrhizal habit in the genomes of a hyperdiverse lineage of mushroom-forming fungi.</title>
        <authorList>
            <person name="Looney B."/>
            <person name="Miyauchi S."/>
            <person name="Morin E."/>
            <person name="Drula E."/>
            <person name="Courty P.E."/>
            <person name="Kohler A."/>
            <person name="Kuo A."/>
            <person name="LaButti K."/>
            <person name="Pangilinan J."/>
            <person name="Lipzen A."/>
            <person name="Riley R."/>
            <person name="Andreopoulos W."/>
            <person name="He G."/>
            <person name="Johnson J."/>
            <person name="Nolan M."/>
            <person name="Tritt A."/>
            <person name="Barry K.W."/>
            <person name="Grigoriev I.V."/>
            <person name="Nagy L.G."/>
            <person name="Hibbett D."/>
            <person name="Henrissat B."/>
            <person name="Matheny P.B."/>
            <person name="Labbe J."/>
            <person name="Martin F.M."/>
        </authorList>
    </citation>
    <scope>NUCLEOTIDE SEQUENCE</scope>
    <source>
        <strain evidence="1">FP105234-sp</strain>
    </source>
</reference>
<organism evidence="1 2">
    <name type="scientific">Auriscalpium vulgare</name>
    <dbReference type="NCBI Taxonomy" id="40419"/>
    <lineage>
        <taxon>Eukaryota</taxon>
        <taxon>Fungi</taxon>
        <taxon>Dikarya</taxon>
        <taxon>Basidiomycota</taxon>
        <taxon>Agaricomycotina</taxon>
        <taxon>Agaricomycetes</taxon>
        <taxon>Russulales</taxon>
        <taxon>Auriscalpiaceae</taxon>
        <taxon>Auriscalpium</taxon>
    </lineage>
</organism>
<accession>A0ACB8R592</accession>
<gene>
    <name evidence="1" type="ORF">FA95DRAFT_1612723</name>
</gene>
<proteinExistence type="predicted"/>
<dbReference type="Proteomes" id="UP000814033">
    <property type="component" value="Unassembled WGS sequence"/>
</dbReference>
<reference evidence="1" key="1">
    <citation type="submission" date="2021-02" db="EMBL/GenBank/DDBJ databases">
        <authorList>
            <consortium name="DOE Joint Genome Institute"/>
            <person name="Ahrendt S."/>
            <person name="Looney B.P."/>
            <person name="Miyauchi S."/>
            <person name="Morin E."/>
            <person name="Drula E."/>
            <person name="Courty P.E."/>
            <person name="Chicoki N."/>
            <person name="Fauchery L."/>
            <person name="Kohler A."/>
            <person name="Kuo A."/>
            <person name="Labutti K."/>
            <person name="Pangilinan J."/>
            <person name="Lipzen A."/>
            <person name="Riley R."/>
            <person name="Andreopoulos W."/>
            <person name="He G."/>
            <person name="Johnson J."/>
            <person name="Barry K.W."/>
            <person name="Grigoriev I.V."/>
            <person name="Nagy L."/>
            <person name="Hibbett D."/>
            <person name="Henrissat B."/>
            <person name="Matheny P.B."/>
            <person name="Labbe J."/>
            <person name="Martin F."/>
        </authorList>
    </citation>
    <scope>NUCLEOTIDE SEQUENCE</scope>
    <source>
        <strain evidence="1">FP105234-sp</strain>
    </source>
</reference>
<dbReference type="EMBL" id="MU276332">
    <property type="protein sequence ID" value="KAI0039250.1"/>
    <property type="molecule type" value="Genomic_DNA"/>
</dbReference>
<evidence type="ECO:0000313" key="1">
    <source>
        <dbReference type="EMBL" id="KAI0039250.1"/>
    </source>
</evidence>
<evidence type="ECO:0000313" key="2">
    <source>
        <dbReference type="Proteomes" id="UP000814033"/>
    </source>
</evidence>
<comment type="caution">
    <text evidence="1">The sequence shown here is derived from an EMBL/GenBank/DDBJ whole genome shotgun (WGS) entry which is preliminary data.</text>
</comment>
<sequence>MTRKRPGRRARNAVLVPMDVDESPPLPRARHTNVTVRNQSKPSQSTSHHLVSAQPPLLPDAVVATSDPPPHSVENQDAEEHTHGEVYIEDMLEYMGHRQKRRRRGGVRRKKNRVALLNEWLPLRDQYVDELIRHDGRGDYHSTDKCSACGIAAGTSRCIDCLGSPPLCNGCLCAGHVNNPLHRVQRWNENFFEKYSLAEAGLCIQLGHDNLSCPNPRPTTTNLTVIDTSGVHRVVVRFCDCGSLDTAKTYVQCLRARWWPATVKRPRTVVTLRTCELFHALTLQGKMNAYDFWHGLSRVTDGSGLAAPKDQYKDFIRIMRCFRHVRMAKRGGRGHDPGGLAATEVGELVVECPACPQPGRNIPDGWDLVPADEQWKYAVMLAIDANFKLKLKNCGLADVSLSAGWAYFVENGPYKEHVAKYIDQEEMKCCDSSFAARDHANMPTHKRFAINGVGAVICARHCFYRKSGIVDLQRGERYCNMDYAVFSTIARTASGIKVIVLSYDIACQFSKNFLLRMQQYPEGLRINVDGVTLIFVVPKFHLLAHGQSCQVEFNLNYTEGVGRTCGEGIESGWADTNGSALSTREMSPEGRHEGLDDFFGAINWRKTLSLGKLLARSLKAAVAALAEQKAVLEDSNITIPLAIRERWEGMVLAWDADHSRPNAYDEPEAVTTLADVRLELALEESAEANTDVMSLHETSASVFLAVGLELEDLQYAIRMQAKDNESKTPVGKVTLQEKRNALQHRIRSWQVIQKIYMPAVAALLAASVSAEPSELTPPTVASAMPASSDATSAIPTASHLEPIAAGSTHAVTLTIPSATAPIKDEPLYLPSSIPEDMWSQGLSLGLIVKYRRLRVGQAEDTLYNIRRLLRLRTGLIHYKHVFVDGPGQNLNTRARNQIARLQARIKRYVVQYRMARAALLVIWPDGPWMARLQELLDEHVRAPRENKEGPGDGHRALAWIWRALPHEARDVPGHQDDMTEDEVHEGLRVDWVRTRMRR</sequence>
<name>A0ACB8R592_9AGAM</name>
<keyword evidence="2" id="KW-1185">Reference proteome</keyword>
<protein>
    <submittedName>
        <fullName evidence="1">Uncharacterized protein</fullName>
    </submittedName>
</protein>